<protein>
    <submittedName>
        <fullName evidence="3">5-bromo-4-chloroindolyl phosphate hydrolysis protein</fullName>
    </submittedName>
</protein>
<dbReference type="AlphaFoldDB" id="A0A239BZ09"/>
<feature type="region of interest" description="Disordered" evidence="1">
    <location>
        <begin position="1"/>
        <end position="27"/>
    </location>
</feature>
<dbReference type="OrthoDB" id="7375296at2"/>
<dbReference type="Pfam" id="PF10112">
    <property type="entry name" value="Halogen_Hydrol"/>
    <property type="match status" value="1"/>
</dbReference>
<evidence type="ECO:0000256" key="1">
    <source>
        <dbReference type="SAM" id="MobiDB-lite"/>
    </source>
</evidence>
<reference evidence="3 4" key="1">
    <citation type="submission" date="2017-06" db="EMBL/GenBank/DDBJ databases">
        <authorList>
            <person name="Kim H.J."/>
            <person name="Triplett B.A."/>
        </authorList>
    </citation>
    <scope>NUCLEOTIDE SEQUENCE [LARGE SCALE GENOMIC DNA]</scope>
    <source>
        <strain evidence="3 4">DSM 11445</strain>
    </source>
</reference>
<feature type="transmembrane region" description="Helical" evidence="2">
    <location>
        <begin position="101"/>
        <end position="120"/>
    </location>
</feature>
<name>A0A239BZ09_9RHOB</name>
<dbReference type="InterPro" id="IPR018770">
    <property type="entry name" value="ChloroindolylP_hydrolase"/>
</dbReference>
<evidence type="ECO:0000256" key="2">
    <source>
        <dbReference type="SAM" id="Phobius"/>
    </source>
</evidence>
<feature type="compositionally biased region" description="Basic and acidic residues" evidence="1">
    <location>
        <begin position="18"/>
        <end position="27"/>
    </location>
</feature>
<evidence type="ECO:0000313" key="4">
    <source>
        <dbReference type="Proteomes" id="UP000198440"/>
    </source>
</evidence>
<feature type="transmembrane region" description="Helical" evidence="2">
    <location>
        <begin position="34"/>
        <end position="54"/>
    </location>
</feature>
<feature type="transmembrane region" description="Helical" evidence="2">
    <location>
        <begin position="60"/>
        <end position="80"/>
    </location>
</feature>
<keyword evidence="2" id="KW-0472">Membrane</keyword>
<keyword evidence="2" id="KW-0812">Transmembrane</keyword>
<dbReference type="Proteomes" id="UP000198440">
    <property type="component" value="Unassembled WGS sequence"/>
</dbReference>
<sequence length="300" mass="32479">MAQRFGGKHSPDGASGGLDDRPRDERPAYHGARVAPAGARSNVLFIPGVILALLSINDGAVGMAVGLAGAAVLVLGAWLLRDGLLAEAAFHDRKVARRPAIPRKIFAAALCGIGAGLAAWRSEPGLIAPLIFGGAAGALHLGAFGIDPMKDKGMEGIDTFTQDRVARVVNEAESYLSAMTDAVRRAGDRQVEARVERFVTKAREMIRTVEEDPRDLSGAKKFLSVYLMGARDATVKFADVFARSNDRAARSDYMMLLTDLEESFDKKTDKLLADNNEDLNVEIEVLRDRLQREGVHLDRR</sequence>
<accession>A0A239BZ09</accession>
<evidence type="ECO:0000313" key="3">
    <source>
        <dbReference type="EMBL" id="SNS13110.1"/>
    </source>
</evidence>
<keyword evidence="2" id="KW-1133">Transmembrane helix</keyword>
<proteinExistence type="predicted"/>
<dbReference type="EMBL" id="FZON01000005">
    <property type="protein sequence ID" value="SNS13110.1"/>
    <property type="molecule type" value="Genomic_DNA"/>
</dbReference>
<organism evidence="3 4">
    <name type="scientific">Antarctobacter heliothermus</name>
    <dbReference type="NCBI Taxonomy" id="74033"/>
    <lineage>
        <taxon>Bacteria</taxon>
        <taxon>Pseudomonadati</taxon>
        <taxon>Pseudomonadota</taxon>
        <taxon>Alphaproteobacteria</taxon>
        <taxon>Rhodobacterales</taxon>
        <taxon>Roseobacteraceae</taxon>
        <taxon>Antarctobacter</taxon>
    </lineage>
</organism>
<dbReference type="RefSeq" id="WP_089276560.1">
    <property type="nucleotide sequence ID" value="NZ_FZON01000005.1"/>
</dbReference>
<gene>
    <name evidence="3" type="ORF">SAMN04488078_100525</name>
</gene>
<feature type="transmembrane region" description="Helical" evidence="2">
    <location>
        <begin position="126"/>
        <end position="146"/>
    </location>
</feature>